<keyword evidence="2" id="KW-0732">Signal</keyword>
<organism evidence="4 5">
    <name type="scientific">Phytophthora palmivora</name>
    <dbReference type="NCBI Taxonomy" id="4796"/>
    <lineage>
        <taxon>Eukaryota</taxon>
        <taxon>Sar</taxon>
        <taxon>Stramenopiles</taxon>
        <taxon>Oomycota</taxon>
        <taxon>Peronosporomycetes</taxon>
        <taxon>Peronosporales</taxon>
        <taxon>Peronosporaceae</taxon>
        <taxon>Phytophthora</taxon>
    </lineage>
</organism>
<dbReference type="Proteomes" id="UP000237271">
    <property type="component" value="Unassembled WGS sequence"/>
</dbReference>
<dbReference type="SMART" id="SM00915">
    <property type="entry name" value="Jacalin"/>
    <property type="match status" value="1"/>
</dbReference>
<proteinExistence type="predicted"/>
<dbReference type="Pfam" id="PF01419">
    <property type="entry name" value="Jacalin"/>
    <property type="match status" value="1"/>
</dbReference>
<evidence type="ECO:0000313" key="4">
    <source>
        <dbReference type="EMBL" id="POM58926.1"/>
    </source>
</evidence>
<feature type="region of interest" description="Disordered" evidence="1">
    <location>
        <begin position="59"/>
        <end position="108"/>
    </location>
</feature>
<dbReference type="OrthoDB" id="107403at2759"/>
<dbReference type="EMBL" id="NCKW01020129">
    <property type="protein sequence ID" value="POM58926.1"/>
    <property type="molecule type" value="Genomic_DNA"/>
</dbReference>
<dbReference type="InterPro" id="IPR001229">
    <property type="entry name" value="Jacalin-like_lectin_dom"/>
</dbReference>
<sequence>MRLLPLVLTSVVSLVSVSNEITLAAKTPMRADIIHDTTVRGQNGGELITRDLASDETVLEERATKRRRRRKKKSKNDKGNEEEGEELPPGVYEGEEFGGPHGNEFTDLDMVKSGQKVVSVSIRSHERVDAVALDIVLPTGEKNTLYHGGNGGQMNTTALAEGEHIITMEAHWGKQKGHTRIKYIKFTTTKGNVIQGGRPTGSIGVDNADAGYQLGGFYGRSGDEVDKLGAIWTSIQPMV</sequence>
<dbReference type="SUPFAM" id="SSF51101">
    <property type="entry name" value="Mannose-binding lectins"/>
    <property type="match status" value="1"/>
</dbReference>
<dbReference type="PROSITE" id="PS51752">
    <property type="entry name" value="JACALIN_LECTIN"/>
    <property type="match status" value="1"/>
</dbReference>
<evidence type="ECO:0000259" key="3">
    <source>
        <dbReference type="PROSITE" id="PS51752"/>
    </source>
</evidence>
<keyword evidence="5" id="KW-1185">Reference proteome</keyword>
<feature type="compositionally biased region" description="Basic residues" evidence="1">
    <location>
        <begin position="64"/>
        <end position="75"/>
    </location>
</feature>
<dbReference type="Gene3D" id="2.100.10.30">
    <property type="entry name" value="Jacalin-like lectin domain"/>
    <property type="match status" value="1"/>
</dbReference>
<comment type="caution">
    <text evidence="4">The sequence shown here is derived from an EMBL/GenBank/DDBJ whole genome shotgun (WGS) entry which is preliminary data.</text>
</comment>
<gene>
    <name evidence="4" type="ORF">PHPALM_36357</name>
</gene>
<feature type="domain" description="Jacalin-type lectin" evidence="3">
    <location>
        <begin position="91"/>
        <end position="234"/>
    </location>
</feature>
<protein>
    <recommendedName>
        <fullName evidence="3">Jacalin-type lectin domain-containing protein</fullName>
    </recommendedName>
</protein>
<reference evidence="4 5" key="1">
    <citation type="journal article" date="2017" name="Genome Biol. Evol.">
        <title>Phytophthora megakarya and P. palmivora, closely related causal agents of cacao black pod rot, underwent increases in genome sizes and gene numbers by different mechanisms.</title>
        <authorList>
            <person name="Ali S.S."/>
            <person name="Shao J."/>
            <person name="Lary D.J."/>
            <person name="Kronmiller B."/>
            <person name="Shen D."/>
            <person name="Strem M.D."/>
            <person name="Amoako-Attah I."/>
            <person name="Akrofi A.Y."/>
            <person name="Begoude B.A."/>
            <person name="Ten Hoopen G.M."/>
            <person name="Coulibaly K."/>
            <person name="Kebe B.I."/>
            <person name="Melnick R.L."/>
            <person name="Guiltinan M.J."/>
            <person name="Tyler B.M."/>
            <person name="Meinhardt L.W."/>
            <person name="Bailey B.A."/>
        </authorList>
    </citation>
    <scope>NUCLEOTIDE SEQUENCE [LARGE SCALE GENOMIC DNA]</scope>
    <source>
        <strain evidence="5">sbr112.9</strain>
    </source>
</reference>
<name>A0A2P4X045_9STRA</name>
<feature type="chain" id="PRO_5015169949" description="Jacalin-type lectin domain-containing protein" evidence="2">
    <location>
        <begin position="25"/>
        <end position="239"/>
    </location>
</feature>
<evidence type="ECO:0000313" key="5">
    <source>
        <dbReference type="Proteomes" id="UP000237271"/>
    </source>
</evidence>
<dbReference type="AlphaFoldDB" id="A0A2P4X045"/>
<dbReference type="InterPro" id="IPR036404">
    <property type="entry name" value="Jacalin-like_lectin_dom_sf"/>
</dbReference>
<evidence type="ECO:0000256" key="1">
    <source>
        <dbReference type="SAM" id="MobiDB-lite"/>
    </source>
</evidence>
<feature type="signal peptide" evidence="2">
    <location>
        <begin position="1"/>
        <end position="24"/>
    </location>
</feature>
<evidence type="ECO:0000256" key="2">
    <source>
        <dbReference type="SAM" id="SignalP"/>
    </source>
</evidence>
<accession>A0A2P4X045</accession>